<keyword evidence="2" id="KW-1185">Reference proteome</keyword>
<organism evidence="1 2">
    <name type="scientific">Granulicatella adiacens ATCC 49175</name>
    <dbReference type="NCBI Taxonomy" id="638301"/>
    <lineage>
        <taxon>Bacteria</taxon>
        <taxon>Bacillati</taxon>
        <taxon>Bacillota</taxon>
        <taxon>Bacilli</taxon>
        <taxon>Lactobacillales</taxon>
        <taxon>Carnobacteriaceae</taxon>
        <taxon>Granulicatella</taxon>
    </lineage>
</organism>
<proteinExistence type="predicted"/>
<dbReference type="STRING" id="638301.HMPREF0444_0351"/>
<dbReference type="AlphaFoldDB" id="C8NEK6"/>
<evidence type="ECO:0000313" key="2">
    <source>
        <dbReference type="Proteomes" id="UP000005926"/>
    </source>
</evidence>
<gene>
    <name evidence="1" type="ORF">HMPREF0444_0351</name>
</gene>
<accession>C8NEK6</accession>
<comment type="caution">
    <text evidence="1">The sequence shown here is derived from an EMBL/GenBank/DDBJ whole genome shotgun (WGS) entry which is preliminary data.</text>
</comment>
<reference evidence="1 2" key="1">
    <citation type="submission" date="2009-08" db="EMBL/GenBank/DDBJ databases">
        <authorList>
            <person name="Muzny D."/>
            <person name="Qin X."/>
            <person name="Deng J."/>
            <person name="Jiang H."/>
            <person name="Liu Y."/>
            <person name="Qu J."/>
            <person name="Song X.-Z."/>
            <person name="Zhang L."/>
            <person name="Thornton R."/>
            <person name="Coyle M."/>
            <person name="Francisco L."/>
            <person name="Jackson L."/>
            <person name="Javaid M."/>
            <person name="Korchina V."/>
            <person name="Kovar C."/>
            <person name="Mata R."/>
            <person name="Mathew T."/>
            <person name="Ngo R."/>
            <person name="Nguyen L."/>
            <person name="Nguyen N."/>
            <person name="Okwuonu G."/>
            <person name="Ongeri F."/>
            <person name="Pham C."/>
            <person name="Simmons D."/>
            <person name="Wilczek-Boney K."/>
            <person name="Hale W."/>
            <person name="Jakkamsetti A."/>
            <person name="Pham P."/>
            <person name="Ruth R."/>
            <person name="San Lucas F."/>
            <person name="Warren J."/>
            <person name="Zhang J."/>
            <person name="Zhao Z."/>
            <person name="Zhou C."/>
            <person name="Zhu D."/>
            <person name="Lee S."/>
            <person name="Bess C."/>
            <person name="Blankenburg K."/>
            <person name="Forbes L."/>
            <person name="Fu Q."/>
            <person name="Gubbala S."/>
            <person name="Hirani K."/>
            <person name="Jayaseelan J.C."/>
            <person name="Lara F."/>
            <person name="Munidasa M."/>
            <person name="Palculict T."/>
            <person name="Patil S."/>
            <person name="Pu L.-L."/>
            <person name="Saada N."/>
            <person name="Tang L."/>
            <person name="Weissenberger G."/>
            <person name="Zhu Y."/>
            <person name="Hemphill L."/>
            <person name="Shang Y."/>
            <person name="Youmans B."/>
            <person name="Ayvaz T."/>
            <person name="Ross M."/>
            <person name="Santibanez J."/>
            <person name="Aqrawi P."/>
            <person name="Gross S."/>
            <person name="Joshi V."/>
            <person name="Fowler G."/>
            <person name="Nazareth L."/>
            <person name="Reid J."/>
            <person name="Worley K."/>
            <person name="Petrosino J."/>
            <person name="Highlander S."/>
            <person name="Gibbs R."/>
        </authorList>
    </citation>
    <scope>NUCLEOTIDE SEQUENCE [LARGE SCALE GENOMIC DNA]</scope>
    <source>
        <strain evidence="1 2">ATCC 49175</strain>
    </source>
</reference>
<dbReference type="Proteomes" id="UP000005926">
    <property type="component" value="Unassembled WGS sequence"/>
</dbReference>
<name>C8NEK6_9LACT</name>
<sequence>MSLGGMFMGETFEIGESGYEDIKDLPYNELVKILTILTIIEEEGLTPAVWEKWGAGKDKREYLLFEVSRTYKEGVPNGPIPEETIHSVKYYVS</sequence>
<dbReference type="EMBL" id="ACKZ01000008">
    <property type="protein sequence ID" value="EEW38107.1"/>
    <property type="molecule type" value="Genomic_DNA"/>
</dbReference>
<evidence type="ECO:0000313" key="1">
    <source>
        <dbReference type="EMBL" id="EEW38107.1"/>
    </source>
</evidence>
<dbReference type="HOGENOM" id="CLU_2395569_0_0_9"/>
<protein>
    <submittedName>
        <fullName evidence="1">Uncharacterized protein</fullName>
    </submittedName>
</protein>